<accession>L1IX48</accession>
<dbReference type="SUPFAM" id="SSF56112">
    <property type="entry name" value="Protein kinase-like (PK-like)"/>
    <property type="match status" value="1"/>
</dbReference>
<evidence type="ECO:0000259" key="1">
    <source>
        <dbReference type="PROSITE" id="PS50011"/>
    </source>
</evidence>
<name>L1IX48_GUITC</name>
<keyword evidence="4" id="KW-1185">Reference proteome</keyword>
<dbReference type="STRING" id="905079.L1IX48"/>
<dbReference type="PANTHER" id="PTHR24416:SF611">
    <property type="entry name" value="TYROSINE-PROTEIN KINASE TRANSMEMBRANE RECEPTOR ROR"/>
    <property type="match status" value="1"/>
</dbReference>
<dbReference type="PROSITE" id="PS50011">
    <property type="entry name" value="PROTEIN_KINASE_DOM"/>
    <property type="match status" value="1"/>
</dbReference>
<reference evidence="2 4" key="1">
    <citation type="journal article" date="2012" name="Nature">
        <title>Algal genomes reveal evolutionary mosaicism and the fate of nucleomorphs.</title>
        <authorList>
            <consortium name="DOE Joint Genome Institute"/>
            <person name="Curtis B.A."/>
            <person name="Tanifuji G."/>
            <person name="Burki F."/>
            <person name="Gruber A."/>
            <person name="Irimia M."/>
            <person name="Maruyama S."/>
            <person name="Arias M.C."/>
            <person name="Ball S.G."/>
            <person name="Gile G.H."/>
            <person name="Hirakawa Y."/>
            <person name="Hopkins J.F."/>
            <person name="Kuo A."/>
            <person name="Rensing S.A."/>
            <person name="Schmutz J."/>
            <person name="Symeonidi A."/>
            <person name="Elias M."/>
            <person name="Eveleigh R.J."/>
            <person name="Herman E.K."/>
            <person name="Klute M.J."/>
            <person name="Nakayama T."/>
            <person name="Obornik M."/>
            <person name="Reyes-Prieto A."/>
            <person name="Armbrust E.V."/>
            <person name="Aves S.J."/>
            <person name="Beiko R.G."/>
            <person name="Coutinho P."/>
            <person name="Dacks J.B."/>
            <person name="Durnford D.G."/>
            <person name="Fast N.M."/>
            <person name="Green B.R."/>
            <person name="Grisdale C.J."/>
            <person name="Hempel F."/>
            <person name="Henrissat B."/>
            <person name="Hoppner M.P."/>
            <person name="Ishida K."/>
            <person name="Kim E."/>
            <person name="Koreny L."/>
            <person name="Kroth P.G."/>
            <person name="Liu Y."/>
            <person name="Malik S.B."/>
            <person name="Maier U.G."/>
            <person name="McRose D."/>
            <person name="Mock T."/>
            <person name="Neilson J.A."/>
            <person name="Onodera N.T."/>
            <person name="Poole A.M."/>
            <person name="Pritham E.J."/>
            <person name="Richards T.A."/>
            <person name="Rocap G."/>
            <person name="Roy S.W."/>
            <person name="Sarai C."/>
            <person name="Schaack S."/>
            <person name="Shirato S."/>
            <person name="Slamovits C.H."/>
            <person name="Spencer D.F."/>
            <person name="Suzuki S."/>
            <person name="Worden A.Z."/>
            <person name="Zauner S."/>
            <person name="Barry K."/>
            <person name="Bell C."/>
            <person name="Bharti A.K."/>
            <person name="Crow J.A."/>
            <person name="Grimwood J."/>
            <person name="Kramer R."/>
            <person name="Lindquist E."/>
            <person name="Lucas S."/>
            <person name="Salamov A."/>
            <person name="McFadden G.I."/>
            <person name="Lane C.E."/>
            <person name="Keeling P.J."/>
            <person name="Gray M.W."/>
            <person name="Grigoriev I.V."/>
            <person name="Archibald J.M."/>
        </authorList>
    </citation>
    <scope>NUCLEOTIDE SEQUENCE</scope>
    <source>
        <strain evidence="2 4">CCMP2712</strain>
    </source>
</reference>
<dbReference type="RefSeq" id="XP_005827808.1">
    <property type="nucleotide sequence ID" value="XM_005827751.1"/>
</dbReference>
<dbReference type="OrthoDB" id="546826at2759"/>
<sequence length="195" mass="21750">MGTLDSLLQLADKEEDETHTKNMMQMARQICSGMHHLHCCGVIHGNLAAKHIHVESFDPTDYTKTKVKVGDYMLFEILRGAESLGGATGDTVQIATPIRWMAPEVLRTGLLSVPGDVWSFGVVLWEMWSDGDMPYQMKSDHEVREAVLQEGSTLGNPHNGGEDVNEIISSCWDRNAMARPSFEGMEREFGKLVEQ</sequence>
<evidence type="ECO:0000313" key="3">
    <source>
        <dbReference type="EnsemblProtists" id="EKX40828"/>
    </source>
</evidence>
<dbReference type="EMBL" id="JH993028">
    <property type="protein sequence ID" value="EKX40828.1"/>
    <property type="molecule type" value="Genomic_DNA"/>
</dbReference>
<dbReference type="InterPro" id="IPR001245">
    <property type="entry name" value="Ser-Thr/Tyr_kinase_cat_dom"/>
</dbReference>
<dbReference type="eggNOG" id="KOG4258">
    <property type="taxonomic scope" value="Eukaryota"/>
</dbReference>
<proteinExistence type="predicted"/>
<dbReference type="Proteomes" id="UP000011087">
    <property type="component" value="Unassembled WGS sequence"/>
</dbReference>
<dbReference type="HOGENOM" id="CLU_000288_7_40_1"/>
<dbReference type="GO" id="GO:0043235">
    <property type="term" value="C:receptor complex"/>
    <property type="evidence" value="ECO:0007669"/>
    <property type="project" value="TreeGrafter"/>
</dbReference>
<dbReference type="PaxDb" id="55529-EKX40828"/>
<dbReference type="GO" id="GO:0005886">
    <property type="term" value="C:plasma membrane"/>
    <property type="evidence" value="ECO:0007669"/>
    <property type="project" value="TreeGrafter"/>
</dbReference>
<dbReference type="KEGG" id="gtt:GUITHDRAFT_154017"/>
<reference evidence="4" key="2">
    <citation type="submission" date="2012-11" db="EMBL/GenBank/DDBJ databases">
        <authorList>
            <person name="Kuo A."/>
            <person name="Curtis B.A."/>
            <person name="Tanifuji G."/>
            <person name="Burki F."/>
            <person name="Gruber A."/>
            <person name="Irimia M."/>
            <person name="Maruyama S."/>
            <person name="Arias M.C."/>
            <person name="Ball S.G."/>
            <person name="Gile G.H."/>
            <person name="Hirakawa Y."/>
            <person name="Hopkins J.F."/>
            <person name="Rensing S.A."/>
            <person name="Schmutz J."/>
            <person name="Symeonidi A."/>
            <person name="Elias M."/>
            <person name="Eveleigh R.J."/>
            <person name="Herman E.K."/>
            <person name="Klute M.J."/>
            <person name="Nakayama T."/>
            <person name="Obornik M."/>
            <person name="Reyes-Prieto A."/>
            <person name="Armbrust E.V."/>
            <person name="Aves S.J."/>
            <person name="Beiko R.G."/>
            <person name="Coutinho P."/>
            <person name="Dacks J.B."/>
            <person name="Durnford D.G."/>
            <person name="Fast N.M."/>
            <person name="Green B.R."/>
            <person name="Grisdale C."/>
            <person name="Hempe F."/>
            <person name="Henrissat B."/>
            <person name="Hoppner M.P."/>
            <person name="Ishida K.-I."/>
            <person name="Kim E."/>
            <person name="Koreny L."/>
            <person name="Kroth P.G."/>
            <person name="Liu Y."/>
            <person name="Malik S.-B."/>
            <person name="Maier U.G."/>
            <person name="McRose D."/>
            <person name="Mock T."/>
            <person name="Neilson J.A."/>
            <person name="Onodera N.T."/>
            <person name="Poole A.M."/>
            <person name="Pritham E.J."/>
            <person name="Richards T.A."/>
            <person name="Rocap G."/>
            <person name="Roy S.W."/>
            <person name="Sarai C."/>
            <person name="Schaack S."/>
            <person name="Shirato S."/>
            <person name="Slamovits C.H."/>
            <person name="Spencer D.F."/>
            <person name="Suzuki S."/>
            <person name="Worden A.Z."/>
            <person name="Zauner S."/>
            <person name="Barry K."/>
            <person name="Bell C."/>
            <person name="Bharti A.K."/>
            <person name="Crow J.A."/>
            <person name="Grimwood J."/>
            <person name="Kramer R."/>
            <person name="Lindquist E."/>
            <person name="Lucas S."/>
            <person name="Salamov A."/>
            <person name="McFadden G.I."/>
            <person name="Lane C.E."/>
            <person name="Keeling P.J."/>
            <person name="Gray M.W."/>
            <person name="Grigoriev I.V."/>
            <person name="Archibald J.M."/>
        </authorList>
    </citation>
    <scope>NUCLEOTIDE SEQUENCE</scope>
    <source>
        <strain evidence="4">CCMP2712</strain>
    </source>
</reference>
<dbReference type="GO" id="GO:0004714">
    <property type="term" value="F:transmembrane receptor protein tyrosine kinase activity"/>
    <property type="evidence" value="ECO:0007669"/>
    <property type="project" value="TreeGrafter"/>
</dbReference>
<dbReference type="InterPro" id="IPR050122">
    <property type="entry name" value="RTK"/>
</dbReference>
<dbReference type="Pfam" id="PF07714">
    <property type="entry name" value="PK_Tyr_Ser-Thr"/>
    <property type="match status" value="1"/>
</dbReference>
<dbReference type="GO" id="GO:0005524">
    <property type="term" value="F:ATP binding"/>
    <property type="evidence" value="ECO:0007669"/>
    <property type="project" value="InterPro"/>
</dbReference>
<dbReference type="OMA" id="HIARALW"/>
<organism evidence="2">
    <name type="scientific">Guillardia theta (strain CCMP2712)</name>
    <name type="common">Cryptophyte</name>
    <dbReference type="NCBI Taxonomy" id="905079"/>
    <lineage>
        <taxon>Eukaryota</taxon>
        <taxon>Cryptophyceae</taxon>
        <taxon>Pyrenomonadales</taxon>
        <taxon>Geminigeraceae</taxon>
        <taxon>Guillardia</taxon>
    </lineage>
</organism>
<dbReference type="InterPro" id="IPR000719">
    <property type="entry name" value="Prot_kinase_dom"/>
</dbReference>
<dbReference type="EnsemblProtists" id="EKX40828">
    <property type="protein sequence ID" value="EKX40828"/>
    <property type="gene ID" value="GUITHDRAFT_154017"/>
</dbReference>
<dbReference type="AlphaFoldDB" id="L1IX48"/>
<evidence type="ECO:0000313" key="4">
    <source>
        <dbReference type="Proteomes" id="UP000011087"/>
    </source>
</evidence>
<protein>
    <recommendedName>
        <fullName evidence="1">Protein kinase domain-containing protein</fullName>
    </recommendedName>
</protein>
<evidence type="ECO:0000313" key="2">
    <source>
        <dbReference type="EMBL" id="EKX40828.1"/>
    </source>
</evidence>
<dbReference type="InterPro" id="IPR011009">
    <property type="entry name" value="Kinase-like_dom_sf"/>
</dbReference>
<feature type="domain" description="Protein kinase" evidence="1">
    <location>
        <begin position="1"/>
        <end position="195"/>
    </location>
</feature>
<dbReference type="Gene3D" id="1.10.510.10">
    <property type="entry name" value="Transferase(Phosphotransferase) domain 1"/>
    <property type="match status" value="1"/>
</dbReference>
<dbReference type="GO" id="GO:0007169">
    <property type="term" value="P:cell surface receptor protein tyrosine kinase signaling pathway"/>
    <property type="evidence" value="ECO:0007669"/>
    <property type="project" value="TreeGrafter"/>
</dbReference>
<dbReference type="GeneID" id="17297467"/>
<reference evidence="3" key="3">
    <citation type="submission" date="2016-03" db="UniProtKB">
        <authorList>
            <consortium name="EnsemblProtists"/>
        </authorList>
    </citation>
    <scope>IDENTIFICATION</scope>
</reference>
<dbReference type="PANTHER" id="PTHR24416">
    <property type="entry name" value="TYROSINE-PROTEIN KINASE RECEPTOR"/>
    <property type="match status" value="1"/>
</dbReference>
<gene>
    <name evidence="2" type="ORF">GUITHDRAFT_154017</name>
</gene>